<protein>
    <submittedName>
        <fullName evidence="2">Uncharacterized protein</fullName>
    </submittedName>
</protein>
<dbReference type="RefSeq" id="XP_015660377.1">
    <property type="nucleotide sequence ID" value="XM_015801757.1"/>
</dbReference>
<evidence type="ECO:0000313" key="2">
    <source>
        <dbReference type="EMBL" id="KPA81939.1"/>
    </source>
</evidence>
<sequence>MNSESPVSVLWDSLLKAAHQKPPSPPSFSRQNKLDRSKRRHHRQRPRSMVRMSVYACKGQQERTFWCAEPCRPEKVQIKKKVKKVTFSPLVTVVEFTVTSSRWD</sequence>
<name>A0A0M9G4G8_LEPPY</name>
<accession>A0A0M9G4G8</accession>
<dbReference type="EMBL" id="LGTL01000006">
    <property type="protein sequence ID" value="KPA81939.1"/>
    <property type="molecule type" value="Genomic_DNA"/>
</dbReference>
<evidence type="ECO:0000256" key="1">
    <source>
        <dbReference type="SAM" id="MobiDB-lite"/>
    </source>
</evidence>
<dbReference type="GeneID" id="26904462"/>
<keyword evidence="3" id="KW-1185">Reference proteome</keyword>
<gene>
    <name evidence="2" type="ORF">ABB37_04171</name>
</gene>
<dbReference type="EMBL" id="LGTL01000006">
    <property type="protein sequence ID" value="KPA81938.1"/>
    <property type="molecule type" value="Genomic_DNA"/>
</dbReference>
<feature type="region of interest" description="Disordered" evidence="1">
    <location>
        <begin position="18"/>
        <end position="50"/>
    </location>
</feature>
<dbReference type="Proteomes" id="UP000037923">
    <property type="component" value="Unassembled WGS sequence"/>
</dbReference>
<dbReference type="AlphaFoldDB" id="A0A0M9G4G8"/>
<evidence type="ECO:0000313" key="3">
    <source>
        <dbReference type="Proteomes" id="UP000037923"/>
    </source>
</evidence>
<proteinExistence type="predicted"/>
<feature type="compositionally biased region" description="Basic residues" evidence="1">
    <location>
        <begin position="36"/>
        <end position="48"/>
    </location>
</feature>
<comment type="caution">
    <text evidence="2">The sequence shown here is derived from an EMBL/GenBank/DDBJ whole genome shotgun (WGS) entry which is preliminary data.</text>
</comment>
<organism evidence="2 3">
    <name type="scientific">Leptomonas pyrrhocoris</name>
    <name type="common">Firebug parasite</name>
    <dbReference type="NCBI Taxonomy" id="157538"/>
    <lineage>
        <taxon>Eukaryota</taxon>
        <taxon>Discoba</taxon>
        <taxon>Euglenozoa</taxon>
        <taxon>Kinetoplastea</taxon>
        <taxon>Metakinetoplastina</taxon>
        <taxon>Trypanosomatida</taxon>
        <taxon>Trypanosomatidae</taxon>
        <taxon>Leishmaniinae</taxon>
        <taxon>Leptomonas</taxon>
    </lineage>
</organism>
<dbReference type="OrthoDB" id="271746at2759"/>
<dbReference type="RefSeq" id="XP_015660378.1">
    <property type="nucleotide sequence ID" value="XM_015801758.1"/>
</dbReference>
<dbReference type="VEuPathDB" id="TriTrypDB:LpyrH10_06_5410"/>
<reference evidence="2 3" key="1">
    <citation type="submission" date="2015-07" db="EMBL/GenBank/DDBJ databases">
        <title>High-quality genome of monoxenous trypanosomatid Leptomonas pyrrhocoris.</title>
        <authorList>
            <person name="Flegontov P."/>
            <person name="Butenko A."/>
            <person name="Firsov S."/>
            <person name="Vlcek C."/>
            <person name="Logacheva M.D."/>
            <person name="Field M."/>
            <person name="Filatov D."/>
            <person name="Flegontova O."/>
            <person name="Gerasimov E."/>
            <person name="Jackson A.P."/>
            <person name="Kelly S."/>
            <person name="Opperdoes F."/>
            <person name="O'Reilly A."/>
            <person name="Votypka J."/>
            <person name="Yurchenko V."/>
            <person name="Lukes J."/>
        </authorList>
    </citation>
    <scope>NUCLEOTIDE SEQUENCE [LARGE SCALE GENOMIC DNA]</scope>
    <source>
        <strain evidence="2">H10</strain>
    </source>
</reference>